<dbReference type="SMART" id="SM00448">
    <property type="entry name" value="REC"/>
    <property type="match status" value="1"/>
</dbReference>
<dbReference type="SUPFAM" id="SSF52172">
    <property type="entry name" value="CheY-like"/>
    <property type="match status" value="1"/>
</dbReference>
<proteinExistence type="predicted"/>
<dbReference type="PROSITE" id="PS50110">
    <property type="entry name" value="RESPONSE_REGULATORY"/>
    <property type="match status" value="1"/>
</dbReference>
<keyword evidence="4 7" id="KW-0238">DNA-binding</keyword>
<keyword evidence="1 6" id="KW-0597">Phosphoprotein</keyword>
<dbReference type="PROSITE" id="PS51755">
    <property type="entry name" value="OMPR_PHOB"/>
    <property type="match status" value="1"/>
</dbReference>
<evidence type="ECO:0000313" key="11">
    <source>
        <dbReference type="Proteomes" id="UP000501466"/>
    </source>
</evidence>
<dbReference type="GO" id="GO:0000156">
    <property type="term" value="F:phosphorelay response regulator activity"/>
    <property type="evidence" value="ECO:0007669"/>
    <property type="project" value="TreeGrafter"/>
</dbReference>
<dbReference type="Pfam" id="PF00072">
    <property type="entry name" value="Response_reg"/>
    <property type="match status" value="1"/>
</dbReference>
<keyword evidence="2" id="KW-0902">Two-component regulatory system</keyword>
<dbReference type="Pfam" id="PF00486">
    <property type="entry name" value="Trans_reg_C"/>
    <property type="match status" value="1"/>
</dbReference>
<evidence type="ECO:0000256" key="1">
    <source>
        <dbReference type="ARBA" id="ARBA00022553"/>
    </source>
</evidence>
<dbReference type="InterPro" id="IPR011006">
    <property type="entry name" value="CheY-like_superfamily"/>
</dbReference>
<dbReference type="SUPFAM" id="SSF46894">
    <property type="entry name" value="C-terminal effector domain of the bipartite response regulators"/>
    <property type="match status" value="1"/>
</dbReference>
<protein>
    <submittedName>
        <fullName evidence="10">DNA-binding response regulator</fullName>
    </submittedName>
</protein>
<evidence type="ECO:0000259" key="9">
    <source>
        <dbReference type="PROSITE" id="PS51755"/>
    </source>
</evidence>
<evidence type="ECO:0000256" key="2">
    <source>
        <dbReference type="ARBA" id="ARBA00023012"/>
    </source>
</evidence>
<dbReference type="Gene3D" id="6.10.250.690">
    <property type="match status" value="1"/>
</dbReference>
<dbReference type="RefSeq" id="WP_173291167.1">
    <property type="nucleotide sequence ID" value="NZ_AP021888.1"/>
</dbReference>
<dbReference type="PANTHER" id="PTHR48111:SF37">
    <property type="entry name" value="RESPONSE REGULATOR PROTEIN CARR"/>
    <property type="match status" value="1"/>
</dbReference>
<dbReference type="KEGG" id="tzo:THMIRHAT_10980"/>
<accession>A0A6F8PMM1</accession>
<dbReference type="Proteomes" id="UP000501466">
    <property type="component" value="Chromosome"/>
</dbReference>
<dbReference type="PANTHER" id="PTHR48111">
    <property type="entry name" value="REGULATOR OF RPOS"/>
    <property type="match status" value="1"/>
</dbReference>
<dbReference type="GO" id="GO:0005829">
    <property type="term" value="C:cytosol"/>
    <property type="evidence" value="ECO:0007669"/>
    <property type="project" value="TreeGrafter"/>
</dbReference>
<dbReference type="CDD" id="cd00383">
    <property type="entry name" value="trans_reg_C"/>
    <property type="match status" value="1"/>
</dbReference>
<dbReference type="Gene3D" id="1.10.10.10">
    <property type="entry name" value="Winged helix-like DNA-binding domain superfamily/Winged helix DNA-binding domain"/>
    <property type="match status" value="1"/>
</dbReference>
<evidence type="ECO:0000256" key="6">
    <source>
        <dbReference type="PROSITE-ProRule" id="PRU00169"/>
    </source>
</evidence>
<keyword evidence="11" id="KW-1185">Reference proteome</keyword>
<dbReference type="EMBL" id="AP021888">
    <property type="protein sequence ID" value="BBP43352.1"/>
    <property type="molecule type" value="Genomic_DNA"/>
</dbReference>
<dbReference type="AlphaFoldDB" id="A0A6F8PMM1"/>
<dbReference type="GO" id="GO:0000976">
    <property type="term" value="F:transcription cis-regulatory region binding"/>
    <property type="evidence" value="ECO:0007669"/>
    <property type="project" value="TreeGrafter"/>
</dbReference>
<dbReference type="InterPro" id="IPR001789">
    <property type="entry name" value="Sig_transdc_resp-reg_receiver"/>
</dbReference>
<evidence type="ECO:0000256" key="3">
    <source>
        <dbReference type="ARBA" id="ARBA00023015"/>
    </source>
</evidence>
<feature type="domain" description="OmpR/PhoB-type" evidence="9">
    <location>
        <begin position="124"/>
        <end position="218"/>
    </location>
</feature>
<reference evidence="11" key="1">
    <citation type="submission" date="2019-11" db="EMBL/GenBank/DDBJ databases">
        <title>Isolation and characterization of two novel species in the genus Thiomicrorhabdus.</title>
        <authorList>
            <person name="Mochizuki J."/>
            <person name="Kojima H."/>
            <person name="Fukui M."/>
        </authorList>
    </citation>
    <scope>NUCLEOTIDE SEQUENCE [LARGE SCALE GENOMIC DNA]</scope>
    <source>
        <strain evidence="11">AkT22</strain>
    </source>
</reference>
<evidence type="ECO:0000259" key="8">
    <source>
        <dbReference type="PROSITE" id="PS50110"/>
    </source>
</evidence>
<dbReference type="SMART" id="SM00862">
    <property type="entry name" value="Trans_reg_C"/>
    <property type="match status" value="1"/>
</dbReference>
<feature type="modified residue" description="4-aspartylphosphate" evidence="6">
    <location>
        <position position="51"/>
    </location>
</feature>
<dbReference type="Gene3D" id="3.40.50.2300">
    <property type="match status" value="1"/>
</dbReference>
<evidence type="ECO:0000256" key="4">
    <source>
        <dbReference type="ARBA" id="ARBA00023125"/>
    </source>
</evidence>
<feature type="domain" description="Response regulatory" evidence="8">
    <location>
        <begin position="2"/>
        <end position="116"/>
    </location>
</feature>
<keyword evidence="3" id="KW-0805">Transcription regulation</keyword>
<dbReference type="InterPro" id="IPR036388">
    <property type="entry name" value="WH-like_DNA-bd_sf"/>
</dbReference>
<sequence>MKLLLVEDEPLLQESLTKNLQQAGFLCDLAGNGEEASHLLNEFEYDCIILDLGLPKQPGLVVLEQFRIQNTHTPVLVLTARNAWQDRVIGLKTGADDYLGKPFHFEELLARVQNLIKRKTPDNSFNIVYKNFTLDGQMRSLKTASDTISLTKNEYRLLHLFFSHPNQIFSKDQLLQKISDQHSDTSGNLIEVYIAKLRRLLGKESIETLRGQGYRLVNLNPPEENA</sequence>
<evidence type="ECO:0000256" key="5">
    <source>
        <dbReference type="ARBA" id="ARBA00023163"/>
    </source>
</evidence>
<dbReference type="InterPro" id="IPR001867">
    <property type="entry name" value="OmpR/PhoB-type_DNA-bd"/>
</dbReference>
<evidence type="ECO:0000256" key="7">
    <source>
        <dbReference type="PROSITE-ProRule" id="PRU01091"/>
    </source>
</evidence>
<dbReference type="InterPro" id="IPR039420">
    <property type="entry name" value="WalR-like"/>
</dbReference>
<dbReference type="InterPro" id="IPR016032">
    <property type="entry name" value="Sig_transdc_resp-reg_C-effctor"/>
</dbReference>
<gene>
    <name evidence="10" type="ORF">THMIRHAT_10980</name>
</gene>
<dbReference type="FunFam" id="3.40.50.2300:FF:000002">
    <property type="entry name" value="DNA-binding response regulator PhoP"/>
    <property type="match status" value="1"/>
</dbReference>
<dbReference type="GO" id="GO:0032993">
    <property type="term" value="C:protein-DNA complex"/>
    <property type="evidence" value="ECO:0007669"/>
    <property type="project" value="TreeGrafter"/>
</dbReference>
<evidence type="ECO:0000313" key="10">
    <source>
        <dbReference type="EMBL" id="BBP43352.1"/>
    </source>
</evidence>
<keyword evidence="5" id="KW-0804">Transcription</keyword>
<organism evidence="10 11">
    <name type="scientific">Thiosulfativibrio zosterae</name>
    <dbReference type="NCBI Taxonomy" id="2675053"/>
    <lineage>
        <taxon>Bacteria</taxon>
        <taxon>Pseudomonadati</taxon>
        <taxon>Pseudomonadota</taxon>
        <taxon>Gammaproteobacteria</taxon>
        <taxon>Thiotrichales</taxon>
        <taxon>Piscirickettsiaceae</taxon>
        <taxon>Thiosulfativibrio</taxon>
    </lineage>
</organism>
<feature type="DNA-binding region" description="OmpR/PhoB-type" evidence="7">
    <location>
        <begin position="124"/>
        <end position="218"/>
    </location>
</feature>
<name>A0A6F8PMM1_9GAMM</name>
<dbReference type="GO" id="GO:0006355">
    <property type="term" value="P:regulation of DNA-templated transcription"/>
    <property type="evidence" value="ECO:0007669"/>
    <property type="project" value="InterPro"/>
</dbReference>